<feature type="signal peptide" evidence="4">
    <location>
        <begin position="1"/>
        <end position="19"/>
    </location>
</feature>
<dbReference type="Gene3D" id="2.40.170.20">
    <property type="entry name" value="TonB-dependent receptor, beta-barrel domain"/>
    <property type="match status" value="1"/>
</dbReference>
<dbReference type="RefSeq" id="WP_132223651.1">
    <property type="nucleotide sequence ID" value="NZ_SMGO01000002.1"/>
</dbReference>
<dbReference type="SUPFAM" id="SSF56935">
    <property type="entry name" value="Porins"/>
    <property type="match status" value="1"/>
</dbReference>
<name>A0A4R1LWC0_9SPHI</name>
<accession>A0A4R1LWC0</accession>
<proteinExistence type="predicted"/>
<keyword evidence="4" id="KW-0732">Signal</keyword>
<evidence type="ECO:0000256" key="4">
    <source>
        <dbReference type="SAM" id="SignalP"/>
    </source>
</evidence>
<dbReference type="Proteomes" id="UP000294616">
    <property type="component" value="Unassembled WGS sequence"/>
</dbReference>
<keyword evidence="6" id="KW-1185">Reference proteome</keyword>
<evidence type="ECO:0000256" key="1">
    <source>
        <dbReference type="ARBA" id="ARBA00004442"/>
    </source>
</evidence>
<dbReference type="GO" id="GO:0009279">
    <property type="term" value="C:cell outer membrane"/>
    <property type="evidence" value="ECO:0007669"/>
    <property type="project" value="UniProtKB-SubCell"/>
</dbReference>
<evidence type="ECO:0000313" key="6">
    <source>
        <dbReference type="Proteomes" id="UP000294616"/>
    </source>
</evidence>
<evidence type="ECO:0000256" key="2">
    <source>
        <dbReference type="ARBA" id="ARBA00023136"/>
    </source>
</evidence>
<sequence>MKKLSVILLVLFLGMNANAQDIEASRDTSKRLEEVKIIGVAKRKIETDMKMAVSVDEFLASSENISFIKRGAYAWEPLLNNMSSERSTLTIDGMHIFGACTDKMDPITSYVESNNLSTIDIKSGQEGSLHGATIGGSIDLKRKNTPFGLEKKFSGAYQTGFEFNNKQFFNLANASYAGDKIVADGSISFRKADNYFDGNQDEVNHSQYNKFNTSLALAYKISPLSSVRVDAIFDQAKDVGYPALPMDLWLSRAIITSASYKQLFEEGLVRVWDTKLYFNAIEHYMDDTTRPENLVHMDMPGWSTTYGLVSNINLQKDRYSSEIQLNAYENVSIAEMRMYPQDRNKRTMFAYSWPWVTTRFTGLSMNNSWEISDRSQLNFGGSLGLNYNHSKYVEFNWIFHPGAPQEKNRLLPGLHASYQLSIDQFDFSVGTGYGQRAPSVSEGYGYYIYNSFDRYDYIGNPDLKDEISYEANASAGFKNEKLSIEGKVNYFHIQNYIIGRVLSLGSPMNYQSVGVKGYTSLSHARLFNMSLNANYDILHHLHWKGTLNYARGTDDKDGNLPFIRPLNYQTSLHWMYNKFSFQTSVSGDFTQENYSPEYGEDQTPSYMIWNISADYNFNFKSFKTVLQVGAENVTNKYYSTYADWGNIPRMGRNIFTSLKVNF</sequence>
<comment type="caution">
    <text evidence="5">The sequence shown here is derived from an EMBL/GenBank/DDBJ whole genome shotgun (WGS) entry which is preliminary data.</text>
</comment>
<dbReference type="OrthoDB" id="9759247at2"/>
<protein>
    <submittedName>
        <fullName evidence="5">Iron complex outermembrane receptor protein</fullName>
    </submittedName>
</protein>
<evidence type="ECO:0000256" key="3">
    <source>
        <dbReference type="ARBA" id="ARBA00023237"/>
    </source>
</evidence>
<keyword evidence="3" id="KW-0998">Cell outer membrane</keyword>
<dbReference type="EMBL" id="SMGO01000002">
    <property type="protein sequence ID" value="TCK83087.1"/>
    <property type="molecule type" value="Genomic_DNA"/>
</dbReference>
<dbReference type="InterPro" id="IPR036942">
    <property type="entry name" value="Beta-barrel_TonB_sf"/>
</dbReference>
<keyword evidence="5" id="KW-0675">Receptor</keyword>
<organism evidence="5 6">
    <name type="scientific">Albibacterium bauzanense</name>
    <dbReference type="NCBI Taxonomy" id="653929"/>
    <lineage>
        <taxon>Bacteria</taxon>
        <taxon>Pseudomonadati</taxon>
        <taxon>Bacteroidota</taxon>
        <taxon>Sphingobacteriia</taxon>
        <taxon>Sphingobacteriales</taxon>
        <taxon>Sphingobacteriaceae</taxon>
        <taxon>Albibacterium</taxon>
    </lineage>
</organism>
<comment type="subcellular location">
    <subcellularLocation>
        <location evidence="1">Cell outer membrane</location>
    </subcellularLocation>
</comment>
<keyword evidence="2" id="KW-0472">Membrane</keyword>
<evidence type="ECO:0000313" key="5">
    <source>
        <dbReference type="EMBL" id="TCK83087.1"/>
    </source>
</evidence>
<reference evidence="5 6" key="1">
    <citation type="submission" date="2019-03" db="EMBL/GenBank/DDBJ databases">
        <title>Genomic Encyclopedia of Archaeal and Bacterial Type Strains, Phase II (KMG-II): from individual species to whole genera.</title>
        <authorList>
            <person name="Goeker M."/>
        </authorList>
    </citation>
    <scope>NUCLEOTIDE SEQUENCE [LARGE SCALE GENOMIC DNA]</scope>
    <source>
        <strain evidence="5 6">DSM 22554</strain>
    </source>
</reference>
<dbReference type="AlphaFoldDB" id="A0A4R1LWC0"/>
<gene>
    <name evidence="5" type="ORF">C8N28_1674</name>
</gene>
<feature type="chain" id="PRO_5020351116" evidence="4">
    <location>
        <begin position="20"/>
        <end position="662"/>
    </location>
</feature>